<keyword evidence="12" id="KW-0411">Iron-sulfur</keyword>
<evidence type="ECO:0000256" key="12">
    <source>
        <dbReference type="ARBA" id="ARBA00023014"/>
    </source>
</evidence>
<keyword evidence="6" id="KW-0004">4Fe-4S</keyword>
<evidence type="ECO:0000259" key="17">
    <source>
        <dbReference type="Pfam" id="PF07730"/>
    </source>
</evidence>
<dbReference type="PRINTS" id="PR00344">
    <property type="entry name" value="BCTRLSENSOR"/>
</dbReference>
<keyword evidence="10" id="KW-0408">Iron</keyword>
<evidence type="ECO:0000256" key="14">
    <source>
        <dbReference type="ARBA" id="ARBA00030800"/>
    </source>
</evidence>
<dbReference type="GO" id="GO:0051539">
    <property type="term" value="F:4 iron, 4 sulfur cluster binding"/>
    <property type="evidence" value="ECO:0007669"/>
    <property type="project" value="UniProtKB-KW"/>
</dbReference>
<keyword evidence="11" id="KW-0902">Two-component regulatory system</keyword>
<dbReference type="InterPro" id="IPR036890">
    <property type="entry name" value="HATPase_C_sf"/>
</dbReference>
<dbReference type="SUPFAM" id="SSF55874">
    <property type="entry name" value="ATPase domain of HSP90 chaperone/DNA topoisomerase II/histidine kinase"/>
    <property type="match status" value="1"/>
</dbReference>
<dbReference type="Proteomes" id="UP000578449">
    <property type="component" value="Unassembled WGS sequence"/>
</dbReference>
<dbReference type="EC" id="2.7.13.3" evidence="4"/>
<dbReference type="Pfam" id="PF02518">
    <property type="entry name" value="HATPase_c"/>
    <property type="match status" value="1"/>
</dbReference>
<dbReference type="EMBL" id="JACHGN010000002">
    <property type="protein sequence ID" value="MBB5131234.1"/>
    <property type="molecule type" value="Genomic_DNA"/>
</dbReference>
<comment type="function">
    <text evidence="13">Member of the two-component regulatory system NreB/NreC involved in the control of dissimilatory nitrate/nitrite reduction in response to oxygen. NreB functions as a direct oxygen sensor histidine kinase which is autophosphorylated, in the absence of oxygen, probably at the conserved histidine residue, and transfers its phosphate group probably to a conserved aspartate residue of NreC. NreB/NreC activates the expression of the nitrate (narGHJI) and nitrite (nir) reductase operons, as well as the putative nitrate transporter gene narT.</text>
</comment>
<dbReference type="InterPro" id="IPR011712">
    <property type="entry name" value="Sig_transdc_His_kin_sub3_dim/P"/>
</dbReference>
<evidence type="ECO:0000256" key="4">
    <source>
        <dbReference type="ARBA" id="ARBA00012438"/>
    </source>
</evidence>
<dbReference type="GO" id="GO:0000155">
    <property type="term" value="F:phosphorelay sensor kinase activity"/>
    <property type="evidence" value="ECO:0007669"/>
    <property type="project" value="InterPro"/>
</dbReference>
<dbReference type="RefSeq" id="WP_185048076.1">
    <property type="nucleotide sequence ID" value="NZ_BAABIX010000103.1"/>
</dbReference>
<dbReference type="InterPro" id="IPR004358">
    <property type="entry name" value="Sig_transdc_His_kin-like_C"/>
</dbReference>
<feature type="domain" description="Signal transduction histidine kinase subgroup 3 dimerisation and phosphoacceptor" evidence="17">
    <location>
        <begin position="180"/>
        <end position="245"/>
    </location>
</feature>
<dbReference type="InterPro" id="IPR017205">
    <property type="entry name" value="Sig_transdc_His_kinase_ChrS"/>
</dbReference>
<dbReference type="PANTHER" id="PTHR24421:SF62">
    <property type="entry name" value="SENSORY TRANSDUCTION HISTIDINE KINASE"/>
    <property type="match status" value="1"/>
</dbReference>
<dbReference type="AlphaFoldDB" id="A0A840NRH8"/>
<keyword evidence="8" id="KW-0808">Transferase</keyword>
<evidence type="ECO:0000256" key="15">
    <source>
        <dbReference type="SAM" id="Phobius"/>
    </source>
</evidence>
<keyword evidence="19" id="KW-1185">Reference proteome</keyword>
<keyword evidence="15" id="KW-0812">Transmembrane</keyword>
<gene>
    <name evidence="18" type="ORF">HNP84_000940</name>
</gene>
<keyword evidence="7" id="KW-0963">Cytoplasm</keyword>
<dbReference type="GO" id="GO:0005737">
    <property type="term" value="C:cytoplasm"/>
    <property type="evidence" value="ECO:0007669"/>
    <property type="project" value="UniProtKB-SubCell"/>
</dbReference>
<evidence type="ECO:0000256" key="8">
    <source>
        <dbReference type="ARBA" id="ARBA00022679"/>
    </source>
</evidence>
<evidence type="ECO:0000256" key="11">
    <source>
        <dbReference type="ARBA" id="ARBA00023012"/>
    </source>
</evidence>
<comment type="cofactor">
    <cofactor evidence="2">
        <name>[4Fe-4S] cluster</name>
        <dbReference type="ChEBI" id="CHEBI:49883"/>
    </cofactor>
</comment>
<feature type="transmembrane region" description="Helical" evidence="15">
    <location>
        <begin position="46"/>
        <end position="64"/>
    </location>
</feature>
<comment type="subcellular location">
    <subcellularLocation>
        <location evidence="3">Cytoplasm</location>
    </subcellularLocation>
</comment>
<evidence type="ECO:0000256" key="7">
    <source>
        <dbReference type="ARBA" id="ARBA00022490"/>
    </source>
</evidence>
<dbReference type="InterPro" id="IPR050482">
    <property type="entry name" value="Sensor_HK_TwoCompSys"/>
</dbReference>
<feature type="transmembrane region" description="Helical" evidence="15">
    <location>
        <begin position="144"/>
        <end position="166"/>
    </location>
</feature>
<evidence type="ECO:0000256" key="9">
    <source>
        <dbReference type="ARBA" id="ARBA00022777"/>
    </source>
</evidence>
<dbReference type="PIRSF" id="PIRSF037434">
    <property type="entry name" value="STHK_ChrS"/>
    <property type="match status" value="1"/>
</dbReference>
<evidence type="ECO:0000256" key="1">
    <source>
        <dbReference type="ARBA" id="ARBA00000085"/>
    </source>
</evidence>
<keyword evidence="6" id="KW-0479">Metal-binding</keyword>
<dbReference type="GO" id="GO:0016020">
    <property type="term" value="C:membrane"/>
    <property type="evidence" value="ECO:0007669"/>
    <property type="project" value="InterPro"/>
</dbReference>
<evidence type="ECO:0000256" key="2">
    <source>
        <dbReference type="ARBA" id="ARBA00001966"/>
    </source>
</evidence>
<keyword evidence="9 18" id="KW-0418">Kinase</keyword>
<organism evidence="18 19">
    <name type="scientific">Thermocatellispora tengchongensis</name>
    <dbReference type="NCBI Taxonomy" id="1073253"/>
    <lineage>
        <taxon>Bacteria</taxon>
        <taxon>Bacillati</taxon>
        <taxon>Actinomycetota</taxon>
        <taxon>Actinomycetes</taxon>
        <taxon>Streptosporangiales</taxon>
        <taxon>Streptosporangiaceae</taxon>
        <taxon>Thermocatellispora</taxon>
    </lineage>
</organism>
<accession>A0A840NRH8</accession>
<dbReference type="InterPro" id="IPR003594">
    <property type="entry name" value="HATPase_dom"/>
</dbReference>
<evidence type="ECO:0000313" key="19">
    <source>
        <dbReference type="Proteomes" id="UP000578449"/>
    </source>
</evidence>
<feature type="transmembrane region" description="Helical" evidence="15">
    <location>
        <begin position="76"/>
        <end position="95"/>
    </location>
</feature>
<evidence type="ECO:0000256" key="10">
    <source>
        <dbReference type="ARBA" id="ARBA00023004"/>
    </source>
</evidence>
<evidence type="ECO:0000259" key="16">
    <source>
        <dbReference type="Pfam" id="PF02518"/>
    </source>
</evidence>
<protein>
    <recommendedName>
        <fullName evidence="5">Oxygen sensor histidine kinase NreB</fullName>
        <ecNumber evidence="4">2.7.13.3</ecNumber>
    </recommendedName>
    <alternativeName>
        <fullName evidence="14">Nitrogen regulation protein B</fullName>
    </alternativeName>
</protein>
<evidence type="ECO:0000256" key="3">
    <source>
        <dbReference type="ARBA" id="ARBA00004496"/>
    </source>
</evidence>
<dbReference type="CDD" id="cd16917">
    <property type="entry name" value="HATPase_UhpB-NarQ-NarX-like"/>
    <property type="match status" value="1"/>
</dbReference>
<keyword evidence="15" id="KW-0472">Membrane</keyword>
<evidence type="ECO:0000313" key="18">
    <source>
        <dbReference type="EMBL" id="MBB5131234.1"/>
    </source>
</evidence>
<sequence length="375" mass="39733">MPGTEPPASGVEARWVRAFHLLFFACLAVPAAIMMVRGEGAPGERAVTLGLAALMAAWYAFFVVRRPDLLERLNPMALHLLVLIALLFVLIRREPIYEMSMFGMFALPYLLLPRGWNYLGALLLVVTAMGAAGLVTQATRDPSALGSAFGSVSLVLLLGLFADFLVRQSEQGKAIGALEERARLAREIHDTLAQGLSGIITQLEAAEQSIGDPDAVRHRIALAKRLARESLNEARRSVDALRPEPLHEAGLDGALAAVAERWEAMTGIPVTFSVDGRPRPLGAEVEMAVLRTAQEGLANIAKHAGASRAALTLSYMEGGITLDVLDDGAGFDPSAPHGGYGLVAMRERAARAGGTVTVESAIGEGTALCLSIPSA</sequence>
<keyword evidence="15" id="KW-1133">Transmembrane helix</keyword>
<dbReference type="Pfam" id="PF07730">
    <property type="entry name" value="HisKA_3"/>
    <property type="match status" value="1"/>
</dbReference>
<comment type="catalytic activity">
    <reaction evidence="1">
        <text>ATP + protein L-histidine = ADP + protein N-phospho-L-histidine.</text>
        <dbReference type="EC" id="2.7.13.3"/>
    </reaction>
</comment>
<dbReference type="PANTHER" id="PTHR24421">
    <property type="entry name" value="NITRATE/NITRITE SENSOR PROTEIN NARX-RELATED"/>
    <property type="match status" value="1"/>
</dbReference>
<dbReference type="GO" id="GO:0046983">
    <property type="term" value="F:protein dimerization activity"/>
    <property type="evidence" value="ECO:0007669"/>
    <property type="project" value="InterPro"/>
</dbReference>
<comment type="caution">
    <text evidence="18">The sequence shown here is derived from an EMBL/GenBank/DDBJ whole genome shotgun (WGS) entry which is preliminary data.</text>
</comment>
<feature type="domain" description="Histidine kinase/HSP90-like ATPase" evidence="16">
    <location>
        <begin position="287"/>
        <end position="373"/>
    </location>
</feature>
<reference evidence="18 19" key="1">
    <citation type="submission" date="2020-08" db="EMBL/GenBank/DDBJ databases">
        <title>Genomic Encyclopedia of Type Strains, Phase IV (KMG-IV): sequencing the most valuable type-strain genomes for metagenomic binning, comparative biology and taxonomic classification.</title>
        <authorList>
            <person name="Goeker M."/>
        </authorList>
    </citation>
    <scope>NUCLEOTIDE SEQUENCE [LARGE SCALE GENOMIC DNA]</scope>
    <source>
        <strain evidence="18 19">DSM 45615</strain>
    </source>
</reference>
<evidence type="ECO:0000256" key="5">
    <source>
        <dbReference type="ARBA" id="ARBA00017322"/>
    </source>
</evidence>
<evidence type="ECO:0000256" key="13">
    <source>
        <dbReference type="ARBA" id="ARBA00024827"/>
    </source>
</evidence>
<evidence type="ECO:0000256" key="6">
    <source>
        <dbReference type="ARBA" id="ARBA00022485"/>
    </source>
</evidence>
<proteinExistence type="predicted"/>
<feature type="transmembrane region" description="Helical" evidence="15">
    <location>
        <begin position="15"/>
        <end position="34"/>
    </location>
</feature>
<feature type="transmembrane region" description="Helical" evidence="15">
    <location>
        <begin position="116"/>
        <end position="138"/>
    </location>
</feature>
<dbReference type="Gene3D" id="1.20.5.1930">
    <property type="match status" value="1"/>
</dbReference>
<dbReference type="Gene3D" id="3.30.565.10">
    <property type="entry name" value="Histidine kinase-like ATPase, C-terminal domain"/>
    <property type="match status" value="1"/>
</dbReference>
<name>A0A840NRH8_9ACTN</name>